<keyword evidence="3" id="KW-1185">Reference proteome</keyword>
<protein>
    <submittedName>
        <fullName evidence="2">DUF1127 domain-containing protein</fullName>
    </submittedName>
</protein>
<dbReference type="InterPro" id="IPR009506">
    <property type="entry name" value="YjiS-like"/>
</dbReference>
<dbReference type="Pfam" id="PF06568">
    <property type="entry name" value="YjiS-like"/>
    <property type="match status" value="1"/>
</dbReference>
<sequence>MSAVEFSRSTAPTGFAHYAARLRSAVIAWNEARITRRELNSLTDRELIDIGLFRGDIERVARNR</sequence>
<evidence type="ECO:0000313" key="2">
    <source>
        <dbReference type="EMBL" id="MTH66494.1"/>
    </source>
</evidence>
<dbReference type="Proteomes" id="UP000478740">
    <property type="component" value="Unassembled WGS sequence"/>
</dbReference>
<organism evidence="2 3">
    <name type="scientific">Paracoccus shanxieyensis</name>
    <dbReference type="NCBI Taxonomy" id="2675752"/>
    <lineage>
        <taxon>Bacteria</taxon>
        <taxon>Pseudomonadati</taxon>
        <taxon>Pseudomonadota</taxon>
        <taxon>Alphaproteobacteria</taxon>
        <taxon>Rhodobacterales</taxon>
        <taxon>Paracoccaceae</taxon>
        <taxon>Paracoccus</taxon>
    </lineage>
</organism>
<dbReference type="EMBL" id="WMII01000034">
    <property type="protein sequence ID" value="MTH66494.1"/>
    <property type="molecule type" value="Genomic_DNA"/>
</dbReference>
<feature type="domain" description="YjiS-like" evidence="1">
    <location>
        <begin position="22"/>
        <end position="58"/>
    </location>
</feature>
<comment type="caution">
    <text evidence="2">The sequence shown here is derived from an EMBL/GenBank/DDBJ whole genome shotgun (WGS) entry which is preliminary data.</text>
</comment>
<dbReference type="RefSeq" id="WP_155046189.1">
    <property type="nucleotide sequence ID" value="NZ_WMIH01000034.1"/>
</dbReference>
<accession>A0A6L6J748</accession>
<reference evidence="2 3" key="1">
    <citation type="submission" date="2019-11" db="EMBL/GenBank/DDBJ databases">
        <authorList>
            <person name="Dong K."/>
        </authorList>
    </citation>
    <scope>NUCLEOTIDE SEQUENCE [LARGE SCALE GENOMIC DNA]</scope>
    <source>
        <strain evidence="2 3">DK608</strain>
    </source>
</reference>
<proteinExistence type="predicted"/>
<dbReference type="AlphaFoldDB" id="A0A6L6J748"/>
<evidence type="ECO:0000259" key="1">
    <source>
        <dbReference type="Pfam" id="PF06568"/>
    </source>
</evidence>
<gene>
    <name evidence="2" type="ORF">GL284_19760</name>
</gene>
<name>A0A6L6J748_9RHOB</name>
<evidence type="ECO:0000313" key="3">
    <source>
        <dbReference type="Proteomes" id="UP000478740"/>
    </source>
</evidence>